<dbReference type="EMBL" id="JACHVX010000003">
    <property type="protein sequence ID" value="MBB2923377.1"/>
    <property type="molecule type" value="Genomic_DNA"/>
</dbReference>
<dbReference type="Proteomes" id="UP000518206">
    <property type="component" value="Unassembled WGS sequence"/>
</dbReference>
<organism evidence="1 2">
    <name type="scientific">Cellulomonas cellasea</name>
    <dbReference type="NCBI Taxonomy" id="43670"/>
    <lineage>
        <taxon>Bacteria</taxon>
        <taxon>Bacillati</taxon>
        <taxon>Actinomycetota</taxon>
        <taxon>Actinomycetes</taxon>
        <taxon>Micrococcales</taxon>
        <taxon>Cellulomonadaceae</taxon>
        <taxon>Cellulomonas</taxon>
    </lineage>
</organism>
<reference evidence="1 2" key="2">
    <citation type="submission" date="2020-08" db="EMBL/GenBank/DDBJ databases">
        <authorList>
            <person name="Partida-Martinez L."/>
            <person name="Huntemann M."/>
            <person name="Clum A."/>
            <person name="Wang J."/>
            <person name="Palaniappan K."/>
            <person name="Ritter S."/>
            <person name="Chen I.-M."/>
            <person name="Stamatis D."/>
            <person name="Reddy T."/>
            <person name="O'Malley R."/>
            <person name="Daum C."/>
            <person name="Shapiro N."/>
            <person name="Ivanova N."/>
            <person name="Kyrpides N."/>
            <person name="Woyke T."/>
        </authorList>
    </citation>
    <scope>NUCLEOTIDE SEQUENCE [LARGE SCALE GENOMIC DNA]</scope>
    <source>
        <strain evidence="1 2">RAS26</strain>
    </source>
</reference>
<protein>
    <recommendedName>
        <fullName evidence="3">N-acetyltransferase domain-containing protein</fullName>
    </recommendedName>
</protein>
<reference evidence="1 2" key="1">
    <citation type="submission" date="2020-08" db="EMBL/GenBank/DDBJ databases">
        <title>The Agave Microbiome: Exploring the role of microbial communities in plant adaptations to desert environments.</title>
        <authorList>
            <person name="Partida-Martinez L.P."/>
        </authorList>
    </citation>
    <scope>NUCLEOTIDE SEQUENCE [LARGE SCALE GENOMIC DNA]</scope>
    <source>
        <strain evidence="1 2">RAS26</strain>
    </source>
</reference>
<sequence>MDLRRAAARDNAAWCDLVCRAHGLDTAVDPGAWVSRRRSPPAYPDAVTLRDDVTWGALASRLDGSPGCSVKDSYATLDLSGEGFRVLFEAEWIHREPPAATPRRWSRWAPVRTADDLEAWAVAHGGGPTFRASLLEEPTVTVLAARDEHGEVVAGVVGSRTGAVVGLSNLFSTRPDHDRVWAEAADALALWAPGLPLVGYERGDSLAAARRAGFSGLGALRVWLRG</sequence>
<evidence type="ECO:0008006" key="3">
    <source>
        <dbReference type="Google" id="ProtNLM"/>
    </source>
</evidence>
<dbReference type="AlphaFoldDB" id="A0A7W4YC55"/>
<evidence type="ECO:0000313" key="1">
    <source>
        <dbReference type="EMBL" id="MBB2923377.1"/>
    </source>
</evidence>
<dbReference type="RefSeq" id="WP_183296227.1">
    <property type="nucleotide sequence ID" value="NZ_JACHVX010000003.1"/>
</dbReference>
<comment type="caution">
    <text evidence="1">The sequence shown here is derived from an EMBL/GenBank/DDBJ whole genome shotgun (WGS) entry which is preliminary data.</text>
</comment>
<proteinExistence type="predicted"/>
<gene>
    <name evidence="1" type="ORF">FHR80_002302</name>
</gene>
<accession>A0A7W4YC55</accession>
<name>A0A7W4YC55_9CELL</name>
<evidence type="ECO:0000313" key="2">
    <source>
        <dbReference type="Proteomes" id="UP000518206"/>
    </source>
</evidence>